<dbReference type="AlphaFoldDB" id="K9VF34"/>
<dbReference type="OrthoDB" id="5401154at2"/>
<feature type="coiled-coil region" evidence="8">
    <location>
        <begin position="752"/>
        <end position="782"/>
    </location>
</feature>
<dbReference type="SUPFAM" id="SSF55781">
    <property type="entry name" value="GAF domain-like"/>
    <property type="match status" value="1"/>
</dbReference>
<accession>K9VF34</accession>
<dbReference type="SUPFAM" id="SSF47384">
    <property type="entry name" value="Homodimeric domain of signal transducing histidine kinase"/>
    <property type="match status" value="1"/>
</dbReference>
<dbReference type="KEGG" id="oni:Osc7112_2262"/>
<dbReference type="InterPro" id="IPR029016">
    <property type="entry name" value="GAF-like_dom_sf"/>
</dbReference>
<dbReference type="InterPro" id="IPR001610">
    <property type="entry name" value="PAC"/>
</dbReference>
<dbReference type="Proteomes" id="UP000010478">
    <property type="component" value="Chromosome"/>
</dbReference>
<dbReference type="eggNOG" id="COG2202">
    <property type="taxonomic scope" value="Bacteria"/>
</dbReference>
<dbReference type="PROSITE" id="PS50113">
    <property type="entry name" value="PAC"/>
    <property type="match status" value="3"/>
</dbReference>
<dbReference type="Pfam" id="PF08447">
    <property type="entry name" value="PAS_3"/>
    <property type="match status" value="3"/>
</dbReference>
<dbReference type="Gene3D" id="2.10.70.100">
    <property type="match status" value="1"/>
</dbReference>
<dbReference type="InterPro" id="IPR052162">
    <property type="entry name" value="Sensor_kinase/Photoreceptor"/>
</dbReference>
<dbReference type="CDD" id="cd19920">
    <property type="entry name" value="REC_PA4781-like"/>
    <property type="match status" value="1"/>
</dbReference>
<dbReference type="InterPro" id="IPR004358">
    <property type="entry name" value="Sig_transdc_His_kin-like_C"/>
</dbReference>
<reference evidence="13 14" key="1">
    <citation type="submission" date="2012-05" db="EMBL/GenBank/DDBJ databases">
        <title>Finished chromosome of genome of Oscillatoria sp. PCC 7112.</title>
        <authorList>
            <consortium name="US DOE Joint Genome Institute"/>
            <person name="Gugger M."/>
            <person name="Coursin T."/>
            <person name="Rippka R."/>
            <person name="Tandeau De Marsac N."/>
            <person name="Huntemann M."/>
            <person name="Wei C.-L."/>
            <person name="Han J."/>
            <person name="Detter J.C."/>
            <person name="Han C."/>
            <person name="Tapia R."/>
            <person name="Davenport K."/>
            <person name="Daligault H."/>
            <person name="Erkkila T."/>
            <person name="Gu W."/>
            <person name="Munk A.C.C."/>
            <person name="Teshima H."/>
            <person name="Xu Y."/>
            <person name="Chain P."/>
            <person name="Chen A."/>
            <person name="Krypides N."/>
            <person name="Mavromatis K."/>
            <person name="Markowitz V."/>
            <person name="Szeto E."/>
            <person name="Ivanova N."/>
            <person name="Mikhailova N."/>
            <person name="Ovchinnikova G."/>
            <person name="Pagani I."/>
            <person name="Pati A."/>
            <person name="Goodwin L."/>
            <person name="Peters L."/>
            <person name="Pitluck S."/>
            <person name="Woyke T."/>
            <person name="Kerfeld C."/>
        </authorList>
    </citation>
    <scope>NUCLEOTIDE SEQUENCE [LARGE SCALE GENOMIC DNA]</scope>
    <source>
        <strain evidence="13 14">PCC 7112</strain>
    </source>
</reference>
<evidence type="ECO:0000259" key="11">
    <source>
        <dbReference type="PROSITE" id="PS50112"/>
    </source>
</evidence>
<dbReference type="PRINTS" id="PR00344">
    <property type="entry name" value="BCTRLSENSOR"/>
</dbReference>
<feature type="domain" description="Histidine kinase" evidence="9">
    <location>
        <begin position="791"/>
        <end position="1044"/>
    </location>
</feature>
<dbReference type="InterPro" id="IPR001789">
    <property type="entry name" value="Sig_transdc_resp-reg_receiver"/>
</dbReference>
<dbReference type="eggNOG" id="COG2203">
    <property type="taxonomic scope" value="Bacteria"/>
</dbReference>
<dbReference type="SMART" id="SM00387">
    <property type="entry name" value="HATPase_c"/>
    <property type="match status" value="1"/>
</dbReference>
<keyword evidence="8" id="KW-0175">Coiled coil</keyword>
<evidence type="ECO:0000256" key="5">
    <source>
        <dbReference type="ARBA" id="ARBA00022777"/>
    </source>
</evidence>
<protein>
    <recommendedName>
        <fullName evidence="2">histidine kinase</fullName>
        <ecNumber evidence="2">2.7.13.3</ecNumber>
    </recommendedName>
</protein>
<feature type="modified residue" description="4-aspartylphosphate" evidence="7">
    <location>
        <position position="73"/>
    </location>
</feature>
<dbReference type="Gene3D" id="3.30.450.20">
    <property type="entry name" value="PAS domain"/>
    <property type="match status" value="3"/>
</dbReference>
<dbReference type="PROSITE" id="PS50112">
    <property type="entry name" value="PAS"/>
    <property type="match status" value="2"/>
</dbReference>
<dbReference type="GO" id="GO:0000155">
    <property type="term" value="F:phosphorelay sensor kinase activity"/>
    <property type="evidence" value="ECO:0007669"/>
    <property type="project" value="InterPro"/>
</dbReference>
<name>K9VF34_9CYAN</name>
<feature type="domain" description="PAC" evidence="12">
    <location>
        <begin position="568"/>
        <end position="620"/>
    </location>
</feature>
<dbReference type="InterPro" id="IPR011006">
    <property type="entry name" value="CheY-like_superfamily"/>
</dbReference>
<evidence type="ECO:0000256" key="7">
    <source>
        <dbReference type="PROSITE-ProRule" id="PRU00169"/>
    </source>
</evidence>
<dbReference type="SUPFAM" id="SSF52172">
    <property type="entry name" value="CheY-like"/>
    <property type="match status" value="1"/>
</dbReference>
<dbReference type="Pfam" id="PF00072">
    <property type="entry name" value="Response_reg"/>
    <property type="match status" value="1"/>
</dbReference>
<dbReference type="Pfam" id="PF02518">
    <property type="entry name" value="HATPase_c"/>
    <property type="match status" value="1"/>
</dbReference>
<dbReference type="Gene3D" id="3.40.50.2300">
    <property type="match status" value="1"/>
</dbReference>
<dbReference type="CDD" id="cd00082">
    <property type="entry name" value="HisKA"/>
    <property type="match status" value="1"/>
</dbReference>
<evidence type="ECO:0000256" key="3">
    <source>
        <dbReference type="ARBA" id="ARBA00022553"/>
    </source>
</evidence>
<dbReference type="Gene3D" id="1.10.287.130">
    <property type="match status" value="1"/>
</dbReference>
<dbReference type="HOGENOM" id="CLU_282257_0_0_3"/>
<dbReference type="InterPro" id="IPR035965">
    <property type="entry name" value="PAS-like_dom_sf"/>
</dbReference>
<evidence type="ECO:0000259" key="9">
    <source>
        <dbReference type="PROSITE" id="PS50109"/>
    </source>
</evidence>
<dbReference type="PROSITE" id="PS50110">
    <property type="entry name" value="RESPONSE_REGULATORY"/>
    <property type="match status" value="1"/>
</dbReference>
<proteinExistence type="predicted"/>
<dbReference type="Pfam" id="PF01590">
    <property type="entry name" value="GAF"/>
    <property type="match status" value="1"/>
</dbReference>
<evidence type="ECO:0000256" key="2">
    <source>
        <dbReference type="ARBA" id="ARBA00012438"/>
    </source>
</evidence>
<feature type="domain" description="PAC" evidence="12">
    <location>
        <begin position="697"/>
        <end position="750"/>
    </location>
</feature>
<dbReference type="InterPro" id="IPR005467">
    <property type="entry name" value="His_kinase_dom"/>
</dbReference>
<dbReference type="NCBIfam" id="TIGR00229">
    <property type="entry name" value="sensory_box"/>
    <property type="match status" value="3"/>
</dbReference>
<dbReference type="InterPro" id="IPR036890">
    <property type="entry name" value="HATPase_C_sf"/>
</dbReference>
<evidence type="ECO:0000313" key="13">
    <source>
        <dbReference type="EMBL" id="AFZ06718.1"/>
    </source>
</evidence>
<comment type="catalytic activity">
    <reaction evidence="1">
        <text>ATP + protein L-histidine = ADP + protein N-phospho-L-histidine.</text>
        <dbReference type="EC" id="2.7.13.3"/>
    </reaction>
</comment>
<dbReference type="CDD" id="cd00130">
    <property type="entry name" value="PAS"/>
    <property type="match status" value="3"/>
</dbReference>
<evidence type="ECO:0000259" key="12">
    <source>
        <dbReference type="PROSITE" id="PS50113"/>
    </source>
</evidence>
<dbReference type="InterPro" id="IPR013655">
    <property type="entry name" value="PAS_fold_3"/>
</dbReference>
<dbReference type="InterPro" id="IPR003594">
    <property type="entry name" value="HATPase_dom"/>
</dbReference>
<feature type="domain" description="PAC" evidence="12">
    <location>
        <begin position="252"/>
        <end position="305"/>
    </location>
</feature>
<dbReference type="InterPro" id="IPR003661">
    <property type="entry name" value="HisK_dim/P_dom"/>
</dbReference>
<dbReference type="eggNOG" id="COG3437">
    <property type="taxonomic scope" value="Bacteria"/>
</dbReference>
<dbReference type="SMART" id="SM00091">
    <property type="entry name" value="PAS"/>
    <property type="match status" value="3"/>
</dbReference>
<keyword evidence="14" id="KW-1185">Reference proteome</keyword>
<organism evidence="13 14">
    <name type="scientific">Phormidium nigroviride PCC 7112</name>
    <dbReference type="NCBI Taxonomy" id="179408"/>
    <lineage>
        <taxon>Bacteria</taxon>
        <taxon>Bacillati</taxon>
        <taxon>Cyanobacteriota</taxon>
        <taxon>Cyanophyceae</taxon>
        <taxon>Oscillatoriophycideae</taxon>
        <taxon>Oscillatoriales</taxon>
        <taxon>Oscillatoriaceae</taxon>
        <taxon>Phormidium</taxon>
    </lineage>
</organism>
<dbReference type="PANTHER" id="PTHR43304">
    <property type="entry name" value="PHYTOCHROME-LIKE PROTEIN CPH1"/>
    <property type="match status" value="1"/>
</dbReference>
<dbReference type="Gene3D" id="3.30.450.40">
    <property type="match status" value="1"/>
</dbReference>
<dbReference type="InterPro" id="IPR000014">
    <property type="entry name" value="PAS"/>
</dbReference>
<dbReference type="PATRIC" id="fig|179408.3.peg.2764"/>
<dbReference type="STRING" id="179408.Osc7112_2262"/>
<evidence type="ECO:0000313" key="14">
    <source>
        <dbReference type="Proteomes" id="UP000010478"/>
    </source>
</evidence>
<dbReference type="InterPro" id="IPR036097">
    <property type="entry name" value="HisK_dim/P_sf"/>
</dbReference>
<evidence type="ECO:0000256" key="1">
    <source>
        <dbReference type="ARBA" id="ARBA00000085"/>
    </source>
</evidence>
<dbReference type="PROSITE" id="PS50109">
    <property type="entry name" value="HIS_KIN"/>
    <property type="match status" value="1"/>
</dbReference>
<evidence type="ECO:0000256" key="8">
    <source>
        <dbReference type="SAM" id="Coils"/>
    </source>
</evidence>
<feature type="domain" description="PAS" evidence="11">
    <location>
        <begin position="621"/>
        <end position="693"/>
    </location>
</feature>
<dbReference type="SUPFAM" id="SSF55874">
    <property type="entry name" value="ATPase domain of HSP90 chaperone/DNA topoisomerase II/histidine kinase"/>
    <property type="match status" value="1"/>
</dbReference>
<dbReference type="SMART" id="SM00065">
    <property type="entry name" value="GAF"/>
    <property type="match status" value="1"/>
</dbReference>
<dbReference type="SMART" id="SM00448">
    <property type="entry name" value="REC"/>
    <property type="match status" value="1"/>
</dbReference>
<gene>
    <name evidence="13" type="ORF">Osc7112_2262</name>
</gene>
<sequence length="1051" mass="119445">MNTTDNKNPKLETLRLQNTVLQQNILMVDDHPESLRLLSQLLSKRGYKVRPTRDGKLALNFALSSPPDLILLDIMMPGMDGYQVCEQLKACPQTKHIPVIFISSLNEVFDKVKAFSVGGADYISKPFQTEEVVSRVENQLLLSRLYKQILAQNARLQAEVEERKRIEAELRDSQRWLLAVIKTHPNLLYVSDLIEQRTLYINREIYSDIGYTLEEIQQMAGGFLPNLIHPDDLPGFSEHLSRIDAAKDGESFEFEYRIQHKNGEYRWFVSVDTVFARTADDKPWKILGTATEISDRKQAELDLKTALAALERQIKQRFLLETITLEIRYSLNPDRVFQTASAQIGRIFHADCCLIHTYTEDPIPRIFNVAEYRKNASKSLLDLEIPIHDNPHVQFLLSQDQAVVSDDVLSETLLENVRDICCQIGLKSMISIRTSYQGKANGMICLHQYDRPRHWTQDEIRLLSAVAAQMGIAIAQANLLEQDKQQRLKLQQSEASLAAAQKIAHIGSWEFDLVTNKITWSEEVFRIFGLDSTATEPTSAQLVKMCHPDDRELFQQTVSLTISQGIAYKREFRFLHPSGQIIYVEGRGEAVFSETGEVIKLLGTVMDISDRKQAEAALQISEERFYLAFEGSAMGLWDWNLATGEVYFNPRWKMMLGYEVEEIANSFASWEQLVHPEDLSPAKAALNAHLEGQNPTYEVEFRMLTKSGEWKWILAQAKVMERDASGNPLRMTGTHIDISDRKQAEVDLQFSEHREREKAKQLEKTLGDLKNAQSQLIQAEKMSSIGQMVAGVAHEINNPISFIYGNIIPAAQYARDLVKLIHLYQQYYPEPVPEIAQQLAEVEVDFIAGDFPKIMASMQEGANRIKQIVLSLRNFSRLDETERKVIDIHEGIESALVILQHRLQSQPKSREIQVIKNYGNLPKVECYPAQLNQVFMNLLVNAIDAMEESSANCTCKVNQIRIVTEVSSENQVCVRIFDSGPGIRPEVQSRMFDPFFTTKPIGSGTGLGLSISYQIVKDTHRGKLECHSEVGRGTEFAIELPISQKKLKVKS</sequence>
<keyword evidence="5 13" id="KW-0418">Kinase</keyword>
<evidence type="ECO:0000259" key="10">
    <source>
        <dbReference type="PROSITE" id="PS50110"/>
    </source>
</evidence>
<dbReference type="Gene3D" id="3.30.565.10">
    <property type="entry name" value="Histidine kinase-like ATPase, C-terminal domain"/>
    <property type="match status" value="1"/>
</dbReference>
<dbReference type="EMBL" id="CP003614">
    <property type="protein sequence ID" value="AFZ06718.1"/>
    <property type="molecule type" value="Genomic_DNA"/>
</dbReference>
<dbReference type="SUPFAM" id="SSF55785">
    <property type="entry name" value="PYP-like sensor domain (PAS domain)"/>
    <property type="match status" value="3"/>
</dbReference>
<dbReference type="EC" id="2.7.13.3" evidence="2"/>
<feature type="domain" description="Response regulatory" evidence="10">
    <location>
        <begin position="24"/>
        <end position="140"/>
    </location>
</feature>
<dbReference type="InterPro" id="IPR003018">
    <property type="entry name" value="GAF"/>
</dbReference>
<dbReference type="PANTHER" id="PTHR43304:SF1">
    <property type="entry name" value="PAC DOMAIN-CONTAINING PROTEIN"/>
    <property type="match status" value="1"/>
</dbReference>
<dbReference type="eggNOG" id="COG4191">
    <property type="taxonomic scope" value="Bacteria"/>
</dbReference>
<keyword evidence="4" id="KW-0808">Transferase</keyword>
<evidence type="ECO:0000256" key="6">
    <source>
        <dbReference type="ARBA" id="ARBA00023012"/>
    </source>
</evidence>
<dbReference type="RefSeq" id="WP_015176019.1">
    <property type="nucleotide sequence ID" value="NC_019729.1"/>
</dbReference>
<keyword evidence="6" id="KW-0902">Two-component regulatory system</keyword>
<dbReference type="InterPro" id="IPR000700">
    <property type="entry name" value="PAS-assoc_C"/>
</dbReference>
<evidence type="ECO:0000256" key="4">
    <source>
        <dbReference type="ARBA" id="ARBA00022679"/>
    </source>
</evidence>
<dbReference type="SMART" id="SM00086">
    <property type="entry name" value="PAC"/>
    <property type="match status" value="3"/>
</dbReference>
<feature type="domain" description="PAS" evidence="11">
    <location>
        <begin position="173"/>
        <end position="247"/>
    </location>
</feature>
<keyword evidence="3 7" id="KW-0597">Phosphoprotein</keyword>